<organism evidence="6 7">
    <name type="scientific">Candidatus Lokiarchaeum ossiferum</name>
    <dbReference type="NCBI Taxonomy" id="2951803"/>
    <lineage>
        <taxon>Archaea</taxon>
        <taxon>Promethearchaeati</taxon>
        <taxon>Promethearchaeota</taxon>
        <taxon>Promethearchaeia</taxon>
        <taxon>Promethearchaeales</taxon>
        <taxon>Promethearchaeaceae</taxon>
        <taxon>Candidatus Lokiarchaeum</taxon>
    </lineage>
</organism>
<feature type="region of interest" description="Disordered" evidence="5">
    <location>
        <begin position="599"/>
        <end position="633"/>
    </location>
</feature>
<evidence type="ECO:0000256" key="5">
    <source>
        <dbReference type="SAM" id="MobiDB-lite"/>
    </source>
</evidence>
<name>A0ABY6HVV3_9ARCH</name>
<dbReference type="InterPro" id="IPR053180">
    <property type="entry name" value="Ca-binding_acidic-repeat"/>
</dbReference>
<keyword evidence="7" id="KW-1185">Reference proteome</keyword>
<protein>
    <submittedName>
        <fullName evidence="6">Uncharacterized protein</fullName>
    </submittedName>
</protein>
<evidence type="ECO:0000256" key="2">
    <source>
        <dbReference type="ARBA" id="ARBA00022525"/>
    </source>
</evidence>
<comment type="subcellular location">
    <subcellularLocation>
        <location evidence="1">Secreted</location>
    </subcellularLocation>
</comment>
<reference evidence="6" key="1">
    <citation type="submission" date="2022-09" db="EMBL/GenBank/DDBJ databases">
        <title>Actin cytoskeleton and complex cell architecture in an #Asgard archaeon.</title>
        <authorList>
            <person name="Ponce Toledo R.I."/>
            <person name="Schleper C."/>
            <person name="Rodrigues Oliveira T."/>
            <person name="Wollweber F."/>
            <person name="Xu J."/>
            <person name="Rittmann S."/>
            <person name="Klingl A."/>
            <person name="Pilhofer M."/>
        </authorList>
    </citation>
    <scope>NUCLEOTIDE SEQUENCE</scope>
    <source>
        <strain evidence="6">B-35</strain>
    </source>
</reference>
<evidence type="ECO:0000256" key="4">
    <source>
        <dbReference type="ARBA" id="ARBA00022837"/>
    </source>
</evidence>
<evidence type="ECO:0000256" key="3">
    <source>
        <dbReference type="ARBA" id="ARBA00022729"/>
    </source>
</evidence>
<accession>A0ABY6HVV3</accession>
<keyword evidence="3" id="KW-0732">Signal</keyword>
<feature type="compositionally biased region" description="Acidic residues" evidence="5">
    <location>
        <begin position="599"/>
        <end position="619"/>
    </location>
</feature>
<dbReference type="InterPro" id="IPR059100">
    <property type="entry name" value="TSP3_bac"/>
</dbReference>
<sequence length="1146" mass="129989">MVPIFPQAQLSFASATVGQSNGVWEITYNTDDSANVGPLYDANGYTAISELDPASSTNTWYDYSPLEAGHQELDFECNIKFENGGRKHIYLYLDNDPSQYFLLQYENGDVFSYTTDNWVKQSQNMDYSYNTWLSFQLELIQTSSTTKLLTVTLGTDSFSIELDSDSTVDALKMRTMTAGSSVFFSDVEVSYLEESWQRIYPAESSASAIPLNDETDDGQLYSDIYELEMDVGLNTWYEYTKSGIEYNFLHFDCNLKFLDGGARKWYFYFDDGAYFIINFENQWIRSYVSNADVPNWVSQRSYGYGDWNHIEFDIVQKNSVTKELKMSINGLPFTYPVLMSSGFNVKIEYLRVRLQTSGSLLISDMAVDNDQDGLDEVEEAMLGSDPLLKDTDGDFAYDGEEASIYGTDPTVPDEANGFTLIYPEGGPGRVDISTDSSTGSKIYQLNSEGSSNTWFQHRLNGLRAQSVGFHCKIKVHDSQEKYLYFYFDDGDYFIVRFINLHLYTTYIHNGVGNGWRDQYIYYGDQDWLDLSITITGGPNIKTLDGSLDGNPFDDSEFMYSKGVFDKLKTRQTGTDNLWSFTEFMIDSDLDELSDVEELDLGTDPTDADSDGDGLTDGEEVNNHGTNPLVADSDGDKFSDLLEIRGKLNPMDPSDVFTDECTLGGYVPSEWVIPSSDVGIQAIPNDWDDTSYLSDNFMLSISPTYRHDSRSIEIPLQQLDVMENFAFSCYVGQNWLGGEESWQIYIKDTSGKGFALNYKGDQFYISDTTLLSFSSDIIQVPNPNKIMHEMRITLKFVGDHTDIFLYFADTSMGNYSIEMGKMLSKIIVTRTTTFNTPEIPSFGFDNFKIIQWKWPYYKLMETYPSNEGRDGHLTINNVQKGVGKGPGFYEIMSSVDFDRNWNDDGLEGMHLDGSFCDTGSFNFVSHAKLFDIFGTGITQPQSSITKMELDLKINGPDGPIDLSTANGISNLIDPYLINMIENLDTITDLNEVTEILEGVGTLYQVTEQLLDMYDTVPESLQDVLGPISLVMDLVGFYSEENTPHPEWTCDTLDNDPYTYQVKYDFDFVSGVSWGSTNFAMGFNLNFYEVIEHLEETMDIGDRYTFTITQRTFLTGISYNWIFGRWEESTEIMVEDTFKFELTSTDSF</sequence>
<dbReference type="PANTHER" id="PTHR37467">
    <property type="entry name" value="EXPORTED CALCIUM-BINDING GLYCOPROTEIN-RELATED"/>
    <property type="match status" value="1"/>
</dbReference>
<keyword evidence="4" id="KW-0106">Calcium</keyword>
<proteinExistence type="predicted"/>
<evidence type="ECO:0000256" key="1">
    <source>
        <dbReference type="ARBA" id="ARBA00004613"/>
    </source>
</evidence>
<gene>
    <name evidence="6" type="ORF">NEF87_002777</name>
</gene>
<dbReference type="Proteomes" id="UP001208689">
    <property type="component" value="Chromosome"/>
</dbReference>
<dbReference type="PANTHER" id="PTHR37467:SF1">
    <property type="entry name" value="EXPORTED CALCIUM-BINDING GLYCOPROTEIN"/>
    <property type="match status" value="1"/>
</dbReference>
<dbReference type="Pfam" id="PF18884">
    <property type="entry name" value="TSP3_bac"/>
    <property type="match status" value="3"/>
</dbReference>
<evidence type="ECO:0000313" key="6">
    <source>
        <dbReference type="EMBL" id="UYP46492.1"/>
    </source>
</evidence>
<evidence type="ECO:0000313" key="7">
    <source>
        <dbReference type="Proteomes" id="UP001208689"/>
    </source>
</evidence>
<keyword evidence="2" id="KW-0964">Secreted</keyword>
<dbReference type="EMBL" id="CP104013">
    <property type="protein sequence ID" value="UYP46492.1"/>
    <property type="molecule type" value="Genomic_DNA"/>
</dbReference>